<proteinExistence type="predicted"/>
<dbReference type="InterPro" id="IPR011613">
    <property type="entry name" value="GH15-like"/>
</dbReference>
<name>A0A4Y8PT64_9BACL</name>
<evidence type="ECO:0000313" key="3">
    <source>
        <dbReference type="Proteomes" id="UP000298246"/>
    </source>
</evidence>
<reference evidence="2 3" key="1">
    <citation type="submission" date="2017-03" db="EMBL/GenBank/DDBJ databases">
        <title>Isolation of Levoglucosan Utilizing Bacteria.</title>
        <authorList>
            <person name="Arya A.S."/>
        </authorList>
    </citation>
    <scope>NUCLEOTIDE SEQUENCE [LARGE SCALE GENOMIC DNA]</scope>
    <source>
        <strain evidence="2 3">MEC069</strain>
    </source>
</reference>
<dbReference type="Gene3D" id="1.50.10.10">
    <property type="match status" value="1"/>
</dbReference>
<organism evidence="2 3">
    <name type="scientific">Paenibacillus athensensis</name>
    <dbReference type="NCBI Taxonomy" id="1967502"/>
    <lineage>
        <taxon>Bacteria</taxon>
        <taxon>Bacillati</taxon>
        <taxon>Bacillota</taxon>
        <taxon>Bacilli</taxon>
        <taxon>Bacillales</taxon>
        <taxon>Paenibacillaceae</taxon>
        <taxon>Paenibacillus</taxon>
    </lineage>
</organism>
<dbReference type="GO" id="GO:0005975">
    <property type="term" value="P:carbohydrate metabolic process"/>
    <property type="evidence" value="ECO:0007669"/>
    <property type="project" value="InterPro"/>
</dbReference>
<sequence>MNGGVERLKHPQLTAKSHEIIKLNQHPRGGYAASPLFAHYAYSWLRDGTFIAHAMDVSGERDSAELFFRWVHRVLQSKRGQVDGLLEKHRAGAWIERYEFLGTRYHLDGRDDSSEWGHFQLDGYGAWLWGLAEHIRLTGNRGLLNELRDSIELTVDYLHAFWHFPNFDCWEENADYVHPATLACIYGGLRAMGELEERTELLDKAEEIKQFVLRHAVHEGRFVKSIQCEHESWQPVLPGVDASLLWLSVPFGLVDPHDPRMEATVRTIEAELKHGGIQRYAEDTYYGGGEWLLLTAWYGWIKLEQGDRAEAERCLDWIASKADTLGRLPEQVPDALRAPEAYDQWLEQWGDPAMPLLWSHAMYLVLSSKL</sequence>
<evidence type="ECO:0000313" key="2">
    <source>
        <dbReference type="EMBL" id="TFE84009.1"/>
    </source>
</evidence>
<dbReference type="Proteomes" id="UP000298246">
    <property type="component" value="Unassembled WGS sequence"/>
</dbReference>
<dbReference type="EMBL" id="MYFO01000040">
    <property type="protein sequence ID" value="TFE84009.1"/>
    <property type="molecule type" value="Genomic_DNA"/>
</dbReference>
<dbReference type="InterPro" id="IPR008928">
    <property type="entry name" value="6-hairpin_glycosidase_sf"/>
</dbReference>
<comment type="caution">
    <text evidence="2">The sequence shown here is derived from an EMBL/GenBank/DDBJ whole genome shotgun (WGS) entry which is preliminary data.</text>
</comment>
<dbReference type="GO" id="GO:0004553">
    <property type="term" value="F:hydrolase activity, hydrolyzing O-glycosyl compounds"/>
    <property type="evidence" value="ECO:0007669"/>
    <property type="project" value="TreeGrafter"/>
</dbReference>
<protein>
    <recommendedName>
        <fullName evidence="1">GH15-like domain-containing protein</fullName>
    </recommendedName>
</protein>
<feature type="domain" description="GH15-like" evidence="1">
    <location>
        <begin position="20"/>
        <end position="297"/>
    </location>
</feature>
<accession>A0A4Y8PT64</accession>
<dbReference type="PANTHER" id="PTHR31616:SF0">
    <property type="entry name" value="GLUCAN 1,4-ALPHA-GLUCOSIDASE"/>
    <property type="match status" value="1"/>
</dbReference>
<gene>
    <name evidence="2" type="ORF">B5M42_21555</name>
</gene>
<dbReference type="SUPFAM" id="SSF48208">
    <property type="entry name" value="Six-hairpin glycosidases"/>
    <property type="match status" value="1"/>
</dbReference>
<dbReference type="PANTHER" id="PTHR31616">
    <property type="entry name" value="TREHALASE"/>
    <property type="match status" value="1"/>
</dbReference>
<dbReference type="Pfam" id="PF00723">
    <property type="entry name" value="Glyco_hydro_15"/>
    <property type="match status" value="1"/>
</dbReference>
<dbReference type="InterPro" id="IPR012341">
    <property type="entry name" value="6hp_glycosidase-like_sf"/>
</dbReference>
<evidence type="ECO:0000259" key="1">
    <source>
        <dbReference type="Pfam" id="PF00723"/>
    </source>
</evidence>
<dbReference type="OrthoDB" id="3902805at2"/>
<keyword evidence="3" id="KW-1185">Reference proteome</keyword>
<dbReference type="AlphaFoldDB" id="A0A4Y8PT64"/>